<feature type="compositionally biased region" description="Low complexity" evidence="1">
    <location>
        <begin position="1"/>
        <end position="10"/>
    </location>
</feature>
<feature type="region of interest" description="Disordered" evidence="1">
    <location>
        <begin position="1"/>
        <end position="28"/>
    </location>
</feature>
<evidence type="ECO:0000313" key="2">
    <source>
        <dbReference type="EMBL" id="KAK2180229.1"/>
    </source>
</evidence>
<gene>
    <name evidence="2" type="ORF">NP493_453g03072</name>
</gene>
<accession>A0AAD9KYW7</accession>
<reference evidence="2" key="1">
    <citation type="journal article" date="2023" name="Mol. Biol. Evol.">
        <title>Third-Generation Sequencing Reveals the Adaptive Role of the Epigenome in Three Deep-Sea Polychaetes.</title>
        <authorList>
            <person name="Perez M."/>
            <person name="Aroh O."/>
            <person name="Sun Y."/>
            <person name="Lan Y."/>
            <person name="Juniper S.K."/>
            <person name="Young C.R."/>
            <person name="Angers B."/>
            <person name="Qian P.Y."/>
        </authorList>
    </citation>
    <scope>NUCLEOTIDE SEQUENCE</scope>
    <source>
        <strain evidence="2">R07B-5</strain>
    </source>
</reference>
<feature type="compositionally biased region" description="Low complexity" evidence="1">
    <location>
        <begin position="58"/>
        <end position="76"/>
    </location>
</feature>
<protein>
    <submittedName>
        <fullName evidence="2">Uncharacterized protein</fullName>
    </submittedName>
</protein>
<organism evidence="2 3">
    <name type="scientific">Ridgeia piscesae</name>
    <name type="common">Tubeworm</name>
    <dbReference type="NCBI Taxonomy" id="27915"/>
    <lineage>
        <taxon>Eukaryota</taxon>
        <taxon>Metazoa</taxon>
        <taxon>Spiralia</taxon>
        <taxon>Lophotrochozoa</taxon>
        <taxon>Annelida</taxon>
        <taxon>Polychaeta</taxon>
        <taxon>Sedentaria</taxon>
        <taxon>Canalipalpata</taxon>
        <taxon>Sabellida</taxon>
        <taxon>Siboglinidae</taxon>
        <taxon>Ridgeia</taxon>
    </lineage>
</organism>
<dbReference type="AlphaFoldDB" id="A0AAD9KYW7"/>
<feature type="compositionally biased region" description="Gly residues" evidence="1">
    <location>
        <begin position="11"/>
        <end position="22"/>
    </location>
</feature>
<feature type="region of interest" description="Disordered" evidence="1">
    <location>
        <begin position="55"/>
        <end position="76"/>
    </location>
</feature>
<name>A0AAD9KYW7_RIDPI</name>
<sequence length="118" mass="11926">MAAAADPAAPGNGGEVASGGANGTDWEDAAIPMTTSWMDDIWACIKCICCCSTSVTDGRSTGSTGETTGPSSGPSTVLARLLGGPTGVARYRAGAWATRLRYGGILKQRANENRTGSV</sequence>
<keyword evidence="3" id="KW-1185">Reference proteome</keyword>
<dbReference type="EMBL" id="JAODUO010000453">
    <property type="protein sequence ID" value="KAK2180229.1"/>
    <property type="molecule type" value="Genomic_DNA"/>
</dbReference>
<proteinExistence type="predicted"/>
<dbReference type="Proteomes" id="UP001209878">
    <property type="component" value="Unassembled WGS sequence"/>
</dbReference>
<comment type="caution">
    <text evidence="2">The sequence shown here is derived from an EMBL/GenBank/DDBJ whole genome shotgun (WGS) entry which is preliminary data.</text>
</comment>
<evidence type="ECO:0000313" key="3">
    <source>
        <dbReference type="Proteomes" id="UP001209878"/>
    </source>
</evidence>
<evidence type="ECO:0000256" key="1">
    <source>
        <dbReference type="SAM" id="MobiDB-lite"/>
    </source>
</evidence>